<comment type="subunit">
    <text evidence="7">Homotrimer.</text>
</comment>
<dbReference type="InterPro" id="IPR020573">
    <property type="entry name" value="UDP_GlcNAc_AcTrfase_non-rep"/>
</dbReference>
<evidence type="ECO:0000256" key="2">
    <source>
        <dbReference type="ARBA" id="ARBA00022556"/>
    </source>
</evidence>
<evidence type="ECO:0000256" key="6">
    <source>
        <dbReference type="ARBA" id="ARBA00023315"/>
    </source>
</evidence>
<keyword evidence="5 7" id="KW-0443">Lipid metabolism</keyword>
<dbReference type="InterPro" id="IPR007691">
    <property type="entry name" value="LpxD"/>
</dbReference>
<dbReference type="STRING" id="396588.Tgr7_1169"/>
<evidence type="ECO:0000256" key="1">
    <source>
        <dbReference type="ARBA" id="ARBA00022516"/>
    </source>
</evidence>
<keyword evidence="10" id="KW-1185">Reference proteome</keyword>
<dbReference type="UniPathway" id="UPA00973"/>
<proteinExistence type="inferred from homology"/>
<comment type="function">
    <text evidence="7">Catalyzes the N-acylation of UDP-3-O-acylglucosamine using 3-hydroxyacyl-ACP as the acyl donor. Is involved in the biosynthesis of lipid A, a phosphorylated glycolipid that anchors the lipopolysaccharide to the outer membrane of the cell.</text>
</comment>
<feature type="domain" description="UDP-3-O-[3-hydroxymyristoyl] glucosamine N-acyltransferase non-repeat region" evidence="8">
    <location>
        <begin position="20"/>
        <end position="86"/>
    </location>
</feature>
<evidence type="ECO:0000256" key="7">
    <source>
        <dbReference type="HAMAP-Rule" id="MF_00523"/>
    </source>
</evidence>
<dbReference type="AlphaFoldDB" id="B8GQ60"/>
<evidence type="ECO:0000313" key="9">
    <source>
        <dbReference type="EMBL" id="ACL72255.1"/>
    </source>
</evidence>
<dbReference type="NCBIfam" id="TIGR01853">
    <property type="entry name" value="lipid_A_lpxD"/>
    <property type="match status" value="1"/>
</dbReference>
<comment type="similarity">
    <text evidence="7">Belongs to the transferase hexapeptide repeat family. LpxD subfamily.</text>
</comment>
<dbReference type="InterPro" id="IPR011004">
    <property type="entry name" value="Trimer_LpxA-like_sf"/>
</dbReference>
<gene>
    <name evidence="7" type="primary">lpxD</name>
    <name evidence="9" type="ordered locus">Tgr7_1169</name>
</gene>
<dbReference type="Gene3D" id="3.40.1390.10">
    <property type="entry name" value="MurE/MurF, N-terminal domain"/>
    <property type="match status" value="1"/>
</dbReference>
<dbReference type="GO" id="GO:0009245">
    <property type="term" value="P:lipid A biosynthetic process"/>
    <property type="evidence" value="ECO:0007669"/>
    <property type="project" value="UniProtKB-UniRule"/>
</dbReference>
<name>B8GQ60_THISH</name>
<dbReference type="HOGENOM" id="CLU_049865_0_1_6"/>
<comment type="catalytic activity">
    <reaction evidence="7">
        <text>a UDP-3-O-[(3R)-3-hydroxyacyl]-alpha-D-glucosamine + a (3R)-hydroxyacyl-[ACP] = a UDP-2-N,3-O-bis[(3R)-3-hydroxyacyl]-alpha-D-glucosamine + holo-[ACP] + H(+)</text>
        <dbReference type="Rhea" id="RHEA:53836"/>
        <dbReference type="Rhea" id="RHEA-COMP:9685"/>
        <dbReference type="Rhea" id="RHEA-COMP:9945"/>
        <dbReference type="ChEBI" id="CHEBI:15378"/>
        <dbReference type="ChEBI" id="CHEBI:64479"/>
        <dbReference type="ChEBI" id="CHEBI:78827"/>
        <dbReference type="ChEBI" id="CHEBI:137740"/>
        <dbReference type="ChEBI" id="CHEBI:137748"/>
        <dbReference type="EC" id="2.3.1.191"/>
    </reaction>
</comment>
<accession>B8GQ60</accession>
<comment type="pathway">
    <text evidence="7">Bacterial outer membrane biogenesis; LPS lipid A biosynthesis.</text>
</comment>
<evidence type="ECO:0000256" key="5">
    <source>
        <dbReference type="ARBA" id="ARBA00023098"/>
    </source>
</evidence>
<dbReference type="Gene3D" id="2.160.10.10">
    <property type="entry name" value="Hexapeptide repeat proteins"/>
    <property type="match status" value="1"/>
</dbReference>
<dbReference type="NCBIfam" id="NF002060">
    <property type="entry name" value="PRK00892.1"/>
    <property type="match status" value="1"/>
</dbReference>
<sequence>MTLSDLAVHLGAELHGDGRLEITGVAPLDRAGPGELAFLNNPRFRKHLPGTRAGAVLCRADDAALCPVPALVISDPYLGYARACALIFPEPLPRAGIHPTAVVDASARLHPGVEVGAQCVVGPECVLDQGVVLGPGCILEADCQVGADTRLGPRVTLYRGTRLGRRVRIHAGAVLGADGFGFAPDQARHWVKIPQLGRVVVGDDVEIGANTTIDRGALEDTVIGTGVKMDNLIQVAHNVHIGDHTALAGCVGIAGSTRIGSHCAIGGGAGILGHLDIADGVTVTAMSFVTRSIREPGVYSSGVPHDTAREWNRSLARLRRMGKRDKGAPGQD</sequence>
<reference evidence="9 10" key="1">
    <citation type="journal article" date="2011" name="Stand. Genomic Sci.">
        <title>Complete genome sequence of 'Thioalkalivibrio sulfidophilus' HL-EbGr7.</title>
        <authorList>
            <person name="Muyzer G."/>
            <person name="Sorokin D.Y."/>
            <person name="Mavromatis K."/>
            <person name="Lapidus A."/>
            <person name="Clum A."/>
            <person name="Ivanova N."/>
            <person name="Pati A."/>
            <person name="d'Haeseleer P."/>
            <person name="Woyke T."/>
            <person name="Kyrpides N.C."/>
        </authorList>
    </citation>
    <scope>NUCLEOTIDE SEQUENCE [LARGE SCALE GENOMIC DNA]</scope>
    <source>
        <strain evidence="9 10">HL-EbGR7</strain>
    </source>
</reference>
<keyword evidence="6 7" id="KW-0012">Acyltransferase</keyword>
<dbReference type="eggNOG" id="COG1044">
    <property type="taxonomic scope" value="Bacteria"/>
</dbReference>
<dbReference type="Pfam" id="PF04613">
    <property type="entry name" value="LpxD"/>
    <property type="match status" value="1"/>
</dbReference>
<dbReference type="Pfam" id="PF00132">
    <property type="entry name" value="Hexapep"/>
    <property type="match status" value="1"/>
</dbReference>
<evidence type="ECO:0000256" key="3">
    <source>
        <dbReference type="ARBA" id="ARBA00022679"/>
    </source>
</evidence>
<dbReference type="GO" id="GO:0016410">
    <property type="term" value="F:N-acyltransferase activity"/>
    <property type="evidence" value="ECO:0007669"/>
    <property type="project" value="InterPro"/>
</dbReference>
<dbReference type="InterPro" id="IPR001451">
    <property type="entry name" value="Hexapep"/>
</dbReference>
<evidence type="ECO:0000259" key="8">
    <source>
        <dbReference type="Pfam" id="PF04613"/>
    </source>
</evidence>
<dbReference type="HAMAP" id="MF_00523">
    <property type="entry name" value="LpxD"/>
    <property type="match status" value="1"/>
</dbReference>
<protein>
    <recommendedName>
        <fullName evidence="7">UDP-3-O-acylglucosamine N-acyltransferase</fullName>
        <ecNumber evidence="7">2.3.1.191</ecNumber>
    </recommendedName>
</protein>
<dbReference type="KEGG" id="tgr:Tgr7_1169"/>
<keyword evidence="3 7" id="KW-0808">Transferase</keyword>
<organism evidence="9 10">
    <name type="scientific">Thioalkalivibrio sulfidiphilus (strain HL-EbGR7)</name>
    <dbReference type="NCBI Taxonomy" id="396588"/>
    <lineage>
        <taxon>Bacteria</taxon>
        <taxon>Pseudomonadati</taxon>
        <taxon>Pseudomonadota</taxon>
        <taxon>Gammaproteobacteria</taxon>
        <taxon>Chromatiales</taxon>
        <taxon>Ectothiorhodospiraceae</taxon>
        <taxon>Thioalkalivibrio</taxon>
    </lineage>
</organism>
<dbReference type="SUPFAM" id="SSF51161">
    <property type="entry name" value="Trimeric LpxA-like enzymes"/>
    <property type="match status" value="1"/>
</dbReference>
<dbReference type="CDD" id="cd03352">
    <property type="entry name" value="LbH_LpxD"/>
    <property type="match status" value="1"/>
</dbReference>
<dbReference type="PANTHER" id="PTHR43378:SF2">
    <property type="entry name" value="UDP-3-O-ACYLGLUCOSAMINE N-ACYLTRANSFERASE 1, MITOCHONDRIAL-RELATED"/>
    <property type="match status" value="1"/>
</dbReference>
<dbReference type="Proteomes" id="UP000002383">
    <property type="component" value="Chromosome"/>
</dbReference>
<dbReference type="GO" id="GO:0103118">
    <property type="term" value="F:UDP-3-O-[(3R)-3-hydroxyacyl]-glucosamine N-acyltransferase activity"/>
    <property type="evidence" value="ECO:0007669"/>
    <property type="project" value="UniProtKB-EC"/>
</dbReference>
<keyword evidence="2 7" id="KW-0441">Lipid A biosynthesis</keyword>
<keyword evidence="1 7" id="KW-0444">Lipid biosynthesis</keyword>
<evidence type="ECO:0000256" key="4">
    <source>
        <dbReference type="ARBA" id="ARBA00022737"/>
    </source>
</evidence>
<dbReference type="GO" id="GO:0016020">
    <property type="term" value="C:membrane"/>
    <property type="evidence" value="ECO:0007669"/>
    <property type="project" value="GOC"/>
</dbReference>
<dbReference type="EC" id="2.3.1.191" evidence="7"/>
<dbReference type="EMBL" id="CP001339">
    <property type="protein sequence ID" value="ACL72255.1"/>
    <property type="molecule type" value="Genomic_DNA"/>
</dbReference>
<dbReference type="Pfam" id="PF14602">
    <property type="entry name" value="Hexapep_2"/>
    <property type="match status" value="1"/>
</dbReference>
<evidence type="ECO:0000313" key="10">
    <source>
        <dbReference type="Proteomes" id="UP000002383"/>
    </source>
</evidence>
<dbReference type="PANTHER" id="PTHR43378">
    <property type="entry name" value="UDP-3-O-ACYLGLUCOSAMINE N-ACYLTRANSFERASE"/>
    <property type="match status" value="1"/>
</dbReference>
<feature type="active site" description="Proton acceptor" evidence="7">
    <location>
        <position position="237"/>
    </location>
</feature>
<keyword evidence="4 7" id="KW-0677">Repeat</keyword>